<dbReference type="EMBL" id="AFQE01000080">
    <property type="protein sequence ID" value="EGQ76723.1"/>
    <property type="molecule type" value="Genomic_DNA"/>
</dbReference>
<dbReference type="AlphaFoldDB" id="A0AA36UIV3"/>
<evidence type="ECO:0000313" key="1">
    <source>
        <dbReference type="EMBL" id="EGQ76723.1"/>
    </source>
</evidence>
<comment type="caution">
    <text evidence="1">The sequence shown here is derived from an EMBL/GenBank/DDBJ whole genome shotgun (WGS) entry which is preliminary data.</text>
</comment>
<sequence length="67" mass="7831">MYPMGLNIKGRLKSIFRRPLSIKSSLHVQKSKCRLLFVMIGKNTHYFYTVYCAGTMQNNITQRNPHV</sequence>
<proteinExistence type="predicted"/>
<accession>A0AA36UIV3</accession>
<gene>
    <name evidence="1" type="ORF">HMPREF9418_1664</name>
</gene>
<reference evidence="1 2" key="1">
    <citation type="submission" date="2011-05" db="EMBL/GenBank/DDBJ databases">
        <authorList>
            <person name="Muzny D."/>
            <person name="Qin X."/>
            <person name="Deng J."/>
            <person name="Jiang H."/>
            <person name="Liu Y."/>
            <person name="Qu J."/>
            <person name="Song X.-Z."/>
            <person name="Zhang L."/>
            <person name="Thornton R."/>
            <person name="Coyle M."/>
            <person name="Francisco L."/>
            <person name="Jackson L."/>
            <person name="Javaid M."/>
            <person name="Korchina V."/>
            <person name="Kovar C."/>
            <person name="Mata R."/>
            <person name="Mathew T."/>
            <person name="Ngo R."/>
            <person name="Nguyen L."/>
            <person name="Nguyen N."/>
            <person name="Okwuonu G."/>
            <person name="Ongeri F."/>
            <person name="Pham C."/>
            <person name="Simmons D."/>
            <person name="Wilczek-Boney K."/>
            <person name="Hale W."/>
            <person name="Jakkamsetti A."/>
            <person name="Pham P."/>
            <person name="Ruth R."/>
            <person name="San Lucas F."/>
            <person name="Warren J."/>
            <person name="Zhang J."/>
            <person name="Zhao Z."/>
            <person name="Zhou C."/>
            <person name="Zhu D."/>
            <person name="Lee S."/>
            <person name="Bess C."/>
            <person name="Blankenburg K."/>
            <person name="Forbes L."/>
            <person name="Fu Q."/>
            <person name="Gubbala S."/>
            <person name="Hirani K."/>
            <person name="Jayaseelan J.C."/>
            <person name="Lara F."/>
            <person name="Munidasa M."/>
            <person name="Palculict T."/>
            <person name="Patil S."/>
            <person name="Pu L.-L."/>
            <person name="Saada N."/>
            <person name="Tang L."/>
            <person name="Weissenberger G."/>
            <person name="Zhu Y."/>
            <person name="Hemphill L."/>
            <person name="Shang Y."/>
            <person name="Youmans B."/>
            <person name="Ayvaz T."/>
            <person name="Ross M."/>
            <person name="Santibanez J."/>
            <person name="Aqrawi P."/>
            <person name="Gross S."/>
            <person name="Joshi V."/>
            <person name="Fowler G."/>
            <person name="Nazareth L."/>
            <person name="Reid J."/>
            <person name="Worley K."/>
            <person name="Petrosino J."/>
            <person name="Highlander S."/>
            <person name="Gibbs R."/>
        </authorList>
    </citation>
    <scope>NUCLEOTIDE SEQUENCE [LARGE SCALE GENOMIC DNA]</scope>
    <source>
        <strain evidence="1 2">ATCC 33926</strain>
    </source>
</reference>
<name>A0AA36UIV3_9NEIS</name>
<dbReference type="Proteomes" id="UP000004982">
    <property type="component" value="Unassembled WGS sequence"/>
</dbReference>
<evidence type="ECO:0000313" key="2">
    <source>
        <dbReference type="Proteomes" id="UP000004982"/>
    </source>
</evidence>
<protein>
    <submittedName>
        <fullName evidence="1">Uncharacterized protein</fullName>
    </submittedName>
</protein>
<organism evidence="1 2">
    <name type="scientific">Neisseria macacae ATCC 33926</name>
    <dbReference type="NCBI Taxonomy" id="997348"/>
    <lineage>
        <taxon>Bacteria</taxon>
        <taxon>Pseudomonadati</taxon>
        <taxon>Pseudomonadota</taxon>
        <taxon>Betaproteobacteria</taxon>
        <taxon>Neisseriales</taxon>
        <taxon>Neisseriaceae</taxon>
        <taxon>Neisseria</taxon>
    </lineage>
</organism>